<evidence type="ECO:0000313" key="3">
    <source>
        <dbReference type="EMBL" id="TFB28377.1"/>
    </source>
</evidence>
<evidence type="ECO:0000313" key="4">
    <source>
        <dbReference type="Proteomes" id="UP000273898"/>
    </source>
</evidence>
<dbReference type="PROSITE" id="PS51257">
    <property type="entry name" value="PROKAR_LIPOPROTEIN"/>
    <property type="match status" value="1"/>
</dbReference>
<dbReference type="RefSeq" id="WP_121287952.1">
    <property type="nucleotide sequence ID" value="NZ_RCCK01000016.1"/>
</dbReference>
<reference evidence="3 5" key="2">
    <citation type="submission" date="2019-03" db="EMBL/GenBank/DDBJ databases">
        <authorList>
            <person name="He R.-H."/>
        </authorList>
    </citation>
    <scope>NUCLEOTIDE SEQUENCE [LARGE SCALE GENOMIC DNA]</scope>
    <source>
        <strain evidence="3 5">DSM 19624</strain>
    </source>
</reference>
<accession>A0A497XLJ1</accession>
<keyword evidence="5" id="KW-1185">Reference proteome</keyword>
<comment type="caution">
    <text evidence="2">The sequence shown here is derived from an EMBL/GenBank/DDBJ whole genome shotgun (WGS) entry which is preliminary data.</text>
</comment>
<evidence type="ECO:0000313" key="5">
    <source>
        <dbReference type="Proteomes" id="UP000297429"/>
    </source>
</evidence>
<keyword evidence="1" id="KW-0175">Coiled coil</keyword>
<proteinExistence type="predicted"/>
<organism evidence="2 4">
    <name type="scientific">Pedobacter alluvionis</name>
    <dbReference type="NCBI Taxonomy" id="475253"/>
    <lineage>
        <taxon>Bacteria</taxon>
        <taxon>Pseudomonadati</taxon>
        <taxon>Bacteroidota</taxon>
        <taxon>Sphingobacteriia</taxon>
        <taxon>Sphingobacteriales</taxon>
        <taxon>Sphingobacteriaceae</taxon>
        <taxon>Pedobacter</taxon>
    </lineage>
</organism>
<name>A0A497XLJ1_9SPHI</name>
<dbReference type="Proteomes" id="UP000297429">
    <property type="component" value="Unassembled WGS sequence"/>
</dbReference>
<sequence>MKSIYAIAMLGITLASCSTYRLETSQLSGNYTPNLGELVYFSPKTLLSIKVTYFKTIKIKYIDGIGTEEAPEFSIKDIEVSPVTVNDADRQFLAKGNEKALFFMRNNTNIRLSGAGVLQSVQSELEDKSLQTFESVLKGAGSIVKTIAMAGTGNSVMIGSLNKKITAAQTRLITAIAKKDKKQIAAIKEEITEYYALLKVLEEKNKTVEQITEVLYSQVIDPQQGTQTIDGPATITVDITRLSSSKTAVIKTNFDQTTKTVPGILYTVPDYYEVQMKGVAYGKNQIVFRQSVAFPQFGSLACVPVSSKSFTTKKTSIEFDPITGTLVKLDTEHGAPSEALAKSFENSASMIKTTLYEMKYDQKIDQLKKDKEIKDLKASLTDQLPTPKSKLDSLQTDLELLKAQLEIEKIKKQIKENQ</sequence>
<evidence type="ECO:0000256" key="1">
    <source>
        <dbReference type="SAM" id="Coils"/>
    </source>
</evidence>
<dbReference type="EMBL" id="SOPX01000006">
    <property type="protein sequence ID" value="TFB28377.1"/>
    <property type="molecule type" value="Genomic_DNA"/>
</dbReference>
<dbReference type="EMBL" id="RCCK01000016">
    <property type="protein sequence ID" value="RLJ69560.1"/>
    <property type="molecule type" value="Genomic_DNA"/>
</dbReference>
<dbReference type="Proteomes" id="UP000273898">
    <property type="component" value="Unassembled WGS sequence"/>
</dbReference>
<protein>
    <submittedName>
        <fullName evidence="2">Pesticin immunity protein</fullName>
    </submittedName>
</protein>
<evidence type="ECO:0000313" key="2">
    <source>
        <dbReference type="EMBL" id="RLJ69560.1"/>
    </source>
</evidence>
<dbReference type="AlphaFoldDB" id="A0A497XLJ1"/>
<gene>
    <name evidence="2" type="ORF">BCL90_5157</name>
    <name evidence="3" type="ORF">E3V97_23125</name>
</gene>
<feature type="coiled-coil region" evidence="1">
    <location>
        <begin position="391"/>
        <end position="418"/>
    </location>
</feature>
<reference evidence="2 4" key="1">
    <citation type="submission" date="2018-10" db="EMBL/GenBank/DDBJ databases">
        <title>Genomic Encyclopedia of Archaeal and Bacterial Type Strains, Phase II (KMG-II): from individual species to whole genera.</title>
        <authorList>
            <person name="Goeker M."/>
        </authorList>
    </citation>
    <scope>NUCLEOTIDE SEQUENCE [LARGE SCALE GENOMIC DNA]</scope>
    <source>
        <strain evidence="2 4">DSM 19624</strain>
    </source>
</reference>